<accession>A0A318J4A8</accession>
<protein>
    <recommendedName>
        <fullName evidence="3">Phage protein</fullName>
    </recommendedName>
</protein>
<proteinExistence type="predicted"/>
<reference evidence="1 2" key="1">
    <citation type="submission" date="2018-05" db="EMBL/GenBank/DDBJ databases">
        <title>Genomic Encyclopedia of Type Strains, Phase IV (KMG-IV): sequencing the most valuable type-strain genomes for metagenomic binning, comparative biology and taxonomic classification.</title>
        <authorList>
            <person name="Goeker M."/>
        </authorList>
    </citation>
    <scope>NUCLEOTIDE SEQUENCE [LARGE SCALE GENOMIC DNA]</scope>
    <source>
        <strain evidence="1 2">DSM 25134</strain>
    </source>
</reference>
<dbReference type="EMBL" id="QJKC01000020">
    <property type="protein sequence ID" value="PXX42212.1"/>
    <property type="molecule type" value="Genomic_DNA"/>
</dbReference>
<dbReference type="RefSeq" id="WP_110313689.1">
    <property type="nucleotide sequence ID" value="NZ_QJKC01000020.1"/>
</dbReference>
<sequence>MEFKSLGDLALHFAALPTIHTHELQKGLERCAVRIEKTAKDEIGQYQAAVGPFPAWAELADSTEQEKARLGYPADSPLERTRAMANEITHEVNGLEAVIGARDTEAGRILVYHEFGTSKMPPRPVLGPAAFRNKDFVLKLIGRAALSGLLGGEQIHPALGYDQEV</sequence>
<comment type="caution">
    <text evidence="1">The sequence shown here is derived from an EMBL/GenBank/DDBJ whole genome shotgun (WGS) entry which is preliminary data.</text>
</comment>
<dbReference type="Proteomes" id="UP000248395">
    <property type="component" value="Unassembled WGS sequence"/>
</dbReference>
<dbReference type="AlphaFoldDB" id="A0A318J4A8"/>
<evidence type="ECO:0000313" key="2">
    <source>
        <dbReference type="Proteomes" id="UP000248395"/>
    </source>
</evidence>
<dbReference type="OrthoDB" id="278515at2"/>
<evidence type="ECO:0008006" key="3">
    <source>
        <dbReference type="Google" id="ProtNLM"/>
    </source>
</evidence>
<name>A0A318J4A8_9NEIS</name>
<evidence type="ECO:0000313" key="1">
    <source>
        <dbReference type="EMBL" id="PXX42212.1"/>
    </source>
</evidence>
<organism evidence="1 2">
    <name type="scientific">Aquitalea magnusonii</name>
    <dbReference type="NCBI Taxonomy" id="332411"/>
    <lineage>
        <taxon>Bacteria</taxon>
        <taxon>Pseudomonadati</taxon>
        <taxon>Pseudomonadota</taxon>
        <taxon>Betaproteobacteria</taxon>
        <taxon>Neisseriales</taxon>
        <taxon>Chromobacteriaceae</taxon>
        <taxon>Aquitalea</taxon>
    </lineage>
</organism>
<gene>
    <name evidence="1" type="ORF">DFR38_1209</name>
</gene>
<keyword evidence="2" id="KW-1185">Reference proteome</keyword>